<dbReference type="PROSITE" id="PS01360">
    <property type="entry name" value="ZF_MYND_1"/>
    <property type="match status" value="1"/>
</dbReference>
<dbReference type="GO" id="GO:0005634">
    <property type="term" value="C:nucleus"/>
    <property type="evidence" value="ECO:0007669"/>
    <property type="project" value="TreeGrafter"/>
</dbReference>
<dbReference type="PANTHER" id="PTHR10237">
    <property type="entry name" value="DEFORMED EPIDERMAL AUTOREGULATORY FACTOR 1 HOMOLOG SUPPRESSIN"/>
    <property type="match status" value="1"/>
</dbReference>
<dbReference type="GeneID" id="87884202"/>
<proteinExistence type="predicted"/>
<dbReference type="InterPro" id="IPR002893">
    <property type="entry name" value="Znf_MYND"/>
</dbReference>
<keyword evidence="3" id="KW-0862">Zinc</keyword>
<dbReference type="Pfam" id="PF01753">
    <property type="entry name" value="zf-MYND"/>
    <property type="match status" value="1"/>
</dbReference>
<dbReference type="RefSeq" id="XP_062726304.1">
    <property type="nucleotide sequence ID" value="XM_062865373.1"/>
</dbReference>
<keyword evidence="1" id="KW-0479">Metal-binding</keyword>
<evidence type="ECO:0000256" key="4">
    <source>
        <dbReference type="PROSITE-ProRule" id="PRU00134"/>
    </source>
</evidence>
<gene>
    <name evidence="7" type="ORF">B0T15DRAFT_41039</name>
</gene>
<evidence type="ECO:0000256" key="5">
    <source>
        <dbReference type="SAM" id="MobiDB-lite"/>
    </source>
</evidence>
<keyword evidence="8" id="KW-1185">Reference proteome</keyword>
<dbReference type="Proteomes" id="UP001273166">
    <property type="component" value="Unassembled WGS sequence"/>
</dbReference>
<evidence type="ECO:0000256" key="3">
    <source>
        <dbReference type="ARBA" id="ARBA00022833"/>
    </source>
</evidence>
<accession>A0AAJ0H2B3</accession>
<organism evidence="7 8">
    <name type="scientific">Chaetomium strumarium</name>
    <dbReference type="NCBI Taxonomy" id="1170767"/>
    <lineage>
        <taxon>Eukaryota</taxon>
        <taxon>Fungi</taxon>
        <taxon>Dikarya</taxon>
        <taxon>Ascomycota</taxon>
        <taxon>Pezizomycotina</taxon>
        <taxon>Sordariomycetes</taxon>
        <taxon>Sordariomycetidae</taxon>
        <taxon>Sordariales</taxon>
        <taxon>Chaetomiaceae</taxon>
        <taxon>Chaetomium</taxon>
    </lineage>
</organism>
<name>A0AAJ0H2B3_9PEZI</name>
<feature type="compositionally biased region" description="Basic and acidic residues" evidence="5">
    <location>
        <begin position="66"/>
        <end position="77"/>
    </location>
</feature>
<reference evidence="7" key="2">
    <citation type="submission" date="2023-06" db="EMBL/GenBank/DDBJ databases">
        <authorList>
            <consortium name="Lawrence Berkeley National Laboratory"/>
            <person name="Mondo S.J."/>
            <person name="Hensen N."/>
            <person name="Bonometti L."/>
            <person name="Westerberg I."/>
            <person name="Brannstrom I.O."/>
            <person name="Guillou S."/>
            <person name="Cros-Aarteil S."/>
            <person name="Calhoun S."/>
            <person name="Haridas S."/>
            <person name="Kuo A."/>
            <person name="Pangilinan J."/>
            <person name="Riley R."/>
            <person name="Labutti K."/>
            <person name="Andreopoulos B."/>
            <person name="Lipzen A."/>
            <person name="Chen C."/>
            <person name="Yanf M."/>
            <person name="Daum C."/>
            <person name="Ng V."/>
            <person name="Clum A."/>
            <person name="Steindorff A."/>
            <person name="Ohm R."/>
            <person name="Martin F."/>
            <person name="Silar P."/>
            <person name="Natvig D."/>
            <person name="Lalanne C."/>
            <person name="Gautier V."/>
            <person name="Ament-Velasquez S.L."/>
            <person name="Kruys A."/>
            <person name="Hutchinson M.I."/>
            <person name="Powell A.J."/>
            <person name="Barry K."/>
            <person name="Miller A.N."/>
            <person name="Grigoriev I.V."/>
            <person name="Debuchy R."/>
            <person name="Gladieux P."/>
            <person name="Thoren M.H."/>
            <person name="Johannesson H."/>
        </authorList>
    </citation>
    <scope>NUCLEOTIDE SEQUENCE</scope>
    <source>
        <strain evidence="7">CBS 333.67</strain>
    </source>
</reference>
<dbReference type="Gene3D" id="6.10.140.2220">
    <property type="match status" value="1"/>
</dbReference>
<dbReference type="GO" id="GO:0000981">
    <property type="term" value="F:DNA-binding transcription factor activity, RNA polymerase II-specific"/>
    <property type="evidence" value="ECO:0007669"/>
    <property type="project" value="TreeGrafter"/>
</dbReference>
<comment type="caution">
    <text evidence="7">The sequence shown here is derived from an EMBL/GenBank/DDBJ whole genome shotgun (WGS) entry which is preliminary data.</text>
</comment>
<evidence type="ECO:0000259" key="6">
    <source>
        <dbReference type="PROSITE" id="PS50865"/>
    </source>
</evidence>
<evidence type="ECO:0000313" key="7">
    <source>
        <dbReference type="EMBL" id="KAK3310524.1"/>
    </source>
</evidence>
<evidence type="ECO:0000313" key="8">
    <source>
        <dbReference type="Proteomes" id="UP001273166"/>
    </source>
</evidence>
<feature type="region of interest" description="Disordered" evidence="5">
    <location>
        <begin position="51"/>
        <end position="91"/>
    </location>
</feature>
<dbReference type="AlphaFoldDB" id="A0AAJ0H2B3"/>
<dbReference type="SUPFAM" id="SSF144232">
    <property type="entry name" value="HIT/MYND zinc finger-like"/>
    <property type="match status" value="1"/>
</dbReference>
<reference evidence="7" key="1">
    <citation type="journal article" date="2023" name="Mol. Phylogenet. Evol.">
        <title>Genome-scale phylogeny and comparative genomics of the fungal order Sordariales.</title>
        <authorList>
            <person name="Hensen N."/>
            <person name="Bonometti L."/>
            <person name="Westerberg I."/>
            <person name="Brannstrom I.O."/>
            <person name="Guillou S."/>
            <person name="Cros-Aarteil S."/>
            <person name="Calhoun S."/>
            <person name="Haridas S."/>
            <person name="Kuo A."/>
            <person name="Mondo S."/>
            <person name="Pangilinan J."/>
            <person name="Riley R."/>
            <person name="LaButti K."/>
            <person name="Andreopoulos B."/>
            <person name="Lipzen A."/>
            <person name="Chen C."/>
            <person name="Yan M."/>
            <person name="Daum C."/>
            <person name="Ng V."/>
            <person name="Clum A."/>
            <person name="Steindorff A."/>
            <person name="Ohm R.A."/>
            <person name="Martin F."/>
            <person name="Silar P."/>
            <person name="Natvig D.O."/>
            <person name="Lalanne C."/>
            <person name="Gautier V."/>
            <person name="Ament-Velasquez S.L."/>
            <person name="Kruys A."/>
            <person name="Hutchinson M.I."/>
            <person name="Powell A.J."/>
            <person name="Barry K."/>
            <person name="Miller A.N."/>
            <person name="Grigoriev I.V."/>
            <person name="Debuchy R."/>
            <person name="Gladieux P."/>
            <person name="Hiltunen Thoren M."/>
            <person name="Johannesson H."/>
        </authorList>
    </citation>
    <scope>NUCLEOTIDE SEQUENCE</scope>
    <source>
        <strain evidence="7">CBS 333.67</strain>
    </source>
</reference>
<dbReference type="PROSITE" id="PS50865">
    <property type="entry name" value="ZF_MYND_2"/>
    <property type="match status" value="1"/>
</dbReference>
<dbReference type="GO" id="GO:0008270">
    <property type="term" value="F:zinc ion binding"/>
    <property type="evidence" value="ECO:0007669"/>
    <property type="project" value="UniProtKB-KW"/>
</dbReference>
<keyword evidence="2 4" id="KW-0863">Zinc-finger</keyword>
<dbReference type="PANTHER" id="PTHR10237:SF14">
    <property type="entry name" value="MYND-TYPE DOMAIN-CONTAINING PROTEIN"/>
    <property type="match status" value="1"/>
</dbReference>
<evidence type="ECO:0000256" key="1">
    <source>
        <dbReference type="ARBA" id="ARBA00022723"/>
    </source>
</evidence>
<sequence>MDPSTSKTEAGSAGTPASPKGAEKLEAALALLSMADDENRAAVAAELEQAIKDNTEIITGSQVTPKAEEPGKSKDGGEDASETPVSTDSDNTITAQMGNMNLTYSPVAADPEASTPEPEMADNQTCYGIPWSVCQLHPAATVYMTRTLELWMARGALDFRHNPNFAAALPPVDNDEVTAMIIDDLERGERVGDPGKLLCVACEKTVKSVCNGCKHALYCSRECQVADWPMHKKVCKDFAGDGADDKRPSPEHRRILFFPQHSSKPEIRWALPTEMADDHFVLIPHLDHPDVHLFVTEVAHMGFPMHMAYIPLALKPLLAERLVGHGLVMLAYSPAPYHQAVADPRFVNQSILGLGTPGYWRPLYGPVVVFAEARRPDSPGHWKMLDFGPRDLNTFFRFYVGYQCICVADVGRFSGEVASGLRINDLKNELNVAMGVKVRMDPVSVPLCPFPRAIDYPTVLAFRLGLRWYIRPGLLIGLEADYTLWGDGNLRYLAYALDINEAVIPGADNGEEPSYQYQVTARYGPFAGSVLILHGSGNPVDTHHVLAFNAYHDEMYVKKQAPSKEGFQKFWARYKKALGGPVLGVPSPYKWEKPGIKDKLGRIDPDAIMKLLSVEAAVIWLAIMQQLNHFSTQTWASE</sequence>
<dbReference type="EMBL" id="JAUDZG010000001">
    <property type="protein sequence ID" value="KAK3310524.1"/>
    <property type="molecule type" value="Genomic_DNA"/>
</dbReference>
<protein>
    <recommendedName>
        <fullName evidence="6">MYND-type domain-containing protein</fullName>
    </recommendedName>
</protein>
<dbReference type="InterPro" id="IPR024119">
    <property type="entry name" value="TF_DEAF-1"/>
</dbReference>
<feature type="domain" description="MYND-type" evidence="6">
    <location>
        <begin position="199"/>
        <end position="235"/>
    </location>
</feature>
<feature type="region of interest" description="Disordered" evidence="5">
    <location>
        <begin position="1"/>
        <end position="22"/>
    </location>
</feature>
<evidence type="ECO:0000256" key="2">
    <source>
        <dbReference type="ARBA" id="ARBA00022771"/>
    </source>
</evidence>